<name>A0A0F9YJ95_9ZZZZ</name>
<evidence type="ECO:0000259" key="3">
    <source>
        <dbReference type="Pfam" id="PF03330"/>
    </source>
</evidence>
<dbReference type="HAMAP" id="MF_02071">
    <property type="entry name" value="RlpA"/>
    <property type="match status" value="1"/>
</dbReference>
<sequence length="374" mass="39622">MGYAIADMKRSAILTGMLVSVGLLVSGCQGARSPVQEMADISTTVKFDSKTFGVPASPRVTTSKNIRKGGGRSQVGKPYKVRGQWYYPKDEPGYVNTGISSWYGPNFHGRLTANGEIYDMYGLSAAHKTFPLPSYAMVTNLTNGNRVMVRVNDRGPYAHGREIDVSSQAADLLDFKTAGTANVKVEYIGRAPLEGDDTQMLMASFERGGEWNSSGAEAVMVAAADQPISGRNGLAHVAYDAAKPELPGVRPLDHLARDLWTPVPSVGQSVPVPTSPAFSSSYASESRASGAPRALRAFGARGASAERIAIGLIDEAVAERVRFLVNGKGDLIEEAGPEAGLISASLAVARGEDVDAVLLALWQAGADEAFVVRN</sequence>
<proteinExistence type="inferred from homology"/>
<keyword evidence="2" id="KW-0961">Cell wall biogenesis/degradation</keyword>
<reference evidence="4" key="1">
    <citation type="journal article" date="2015" name="Nature">
        <title>Complex archaea that bridge the gap between prokaryotes and eukaryotes.</title>
        <authorList>
            <person name="Spang A."/>
            <person name="Saw J.H."/>
            <person name="Jorgensen S.L."/>
            <person name="Zaremba-Niedzwiedzka K."/>
            <person name="Martijn J."/>
            <person name="Lind A.E."/>
            <person name="van Eijk R."/>
            <person name="Schleper C."/>
            <person name="Guy L."/>
            <person name="Ettema T.J."/>
        </authorList>
    </citation>
    <scope>NUCLEOTIDE SEQUENCE</scope>
</reference>
<dbReference type="InterPro" id="IPR034718">
    <property type="entry name" value="RlpA"/>
</dbReference>
<dbReference type="InterPro" id="IPR036908">
    <property type="entry name" value="RlpA-like_sf"/>
</dbReference>
<gene>
    <name evidence="4" type="ORF">LCGC14_0084510</name>
</gene>
<dbReference type="PANTHER" id="PTHR34183">
    <property type="entry name" value="ENDOLYTIC PEPTIDOGLYCAN TRANSGLYCOSYLASE RLPA"/>
    <property type="match status" value="1"/>
</dbReference>
<dbReference type="Gene3D" id="2.40.40.10">
    <property type="entry name" value="RlpA-like domain"/>
    <property type="match status" value="1"/>
</dbReference>
<evidence type="ECO:0000313" key="4">
    <source>
        <dbReference type="EMBL" id="KKO04624.1"/>
    </source>
</evidence>
<accession>A0A0F9YJ95</accession>
<dbReference type="GO" id="GO:0016829">
    <property type="term" value="F:lyase activity"/>
    <property type="evidence" value="ECO:0007669"/>
    <property type="project" value="UniProtKB-KW"/>
</dbReference>
<dbReference type="EMBL" id="LAZR01000022">
    <property type="protein sequence ID" value="KKO04624.1"/>
    <property type="molecule type" value="Genomic_DNA"/>
</dbReference>
<dbReference type="InterPro" id="IPR012997">
    <property type="entry name" value="RplA"/>
</dbReference>
<evidence type="ECO:0000256" key="1">
    <source>
        <dbReference type="ARBA" id="ARBA00023239"/>
    </source>
</evidence>
<dbReference type="AlphaFoldDB" id="A0A0F9YJ95"/>
<dbReference type="InterPro" id="IPR009009">
    <property type="entry name" value="RlpA-like_DPBB"/>
</dbReference>
<dbReference type="PANTHER" id="PTHR34183:SF1">
    <property type="entry name" value="ENDOLYTIC PEPTIDOGLYCAN TRANSGLYCOSYLASE RLPA"/>
    <property type="match status" value="1"/>
</dbReference>
<dbReference type="NCBIfam" id="TIGR00413">
    <property type="entry name" value="rlpA"/>
    <property type="match status" value="1"/>
</dbReference>
<dbReference type="CDD" id="cd22268">
    <property type="entry name" value="DPBB_RlpA-like"/>
    <property type="match status" value="1"/>
</dbReference>
<dbReference type="GO" id="GO:0071555">
    <property type="term" value="P:cell wall organization"/>
    <property type="evidence" value="ECO:0007669"/>
    <property type="project" value="UniProtKB-KW"/>
</dbReference>
<evidence type="ECO:0000256" key="2">
    <source>
        <dbReference type="ARBA" id="ARBA00023316"/>
    </source>
</evidence>
<protein>
    <recommendedName>
        <fullName evidence="3">RlpA-like protein double-psi beta-barrel domain-containing protein</fullName>
    </recommendedName>
</protein>
<feature type="domain" description="RlpA-like protein double-psi beta-barrel" evidence="3">
    <location>
        <begin position="97"/>
        <end position="185"/>
    </location>
</feature>
<organism evidence="4">
    <name type="scientific">marine sediment metagenome</name>
    <dbReference type="NCBI Taxonomy" id="412755"/>
    <lineage>
        <taxon>unclassified sequences</taxon>
        <taxon>metagenomes</taxon>
        <taxon>ecological metagenomes</taxon>
    </lineage>
</organism>
<dbReference type="Pfam" id="PF03330">
    <property type="entry name" value="DPBB_1"/>
    <property type="match status" value="1"/>
</dbReference>
<keyword evidence="1" id="KW-0456">Lyase</keyword>
<dbReference type="SUPFAM" id="SSF50685">
    <property type="entry name" value="Barwin-like endoglucanases"/>
    <property type="match status" value="1"/>
</dbReference>
<comment type="caution">
    <text evidence="4">The sequence shown here is derived from an EMBL/GenBank/DDBJ whole genome shotgun (WGS) entry which is preliminary data.</text>
</comment>